<evidence type="ECO:0000313" key="6">
    <source>
        <dbReference type="Proteomes" id="UP000752814"/>
    </source>
</evidence>
<comment type="caution">
    <text evidence="5">The sequence shown here is derived from an EMBL/GenBank/DDBJ whole genome shotgun (WGS) entry which is preliminary data.</text>
</comment>
<proteinExistence type="inferred from homology"/>
<organism evidence="5 6">
    <name type="scientific">Candidatus Methanomassiliicoccus intestinalis</name>
    <dbReference type="NCBI Taxonomy" id="1406512"/>
    <lineage>
        <taxon>Archaea</taxon>
        <taxon>Methanobacteriati</taxon>
        <taxon>Thermoplasmatota</taxon>
        <taxon>Thermoplasmata</taxon>
        <taxon>Methanomassiliicoccales</taxon>
        <taxon>Methanomassiliicoccaceae</taxon>
        <taxon>Methanomassiliicoccus</taxon>
    </lineage>
</organism>
<dbReference type="EC" id="5.4.99.27" evidence="3"/>
<evidence type="ECO:0000313" key="5">
    <source>
        <dbReference type="EMBL" id="TQS81235.1"/>
    </source>
</evidence>
<dbReference type="Pfam" id="PF01142">
    <property type="entry name" value="TruD"/>
    <property type="match status" value="1"/>
</dbReference>
<dbReference type="AlphaFoldDB" id="A0A8J8PEM4"/>
<protein>
    <recommendedName>
        <fullName evidence="3">Probable tRNA pseudouridine synthase D</fullName>
        <ecNumber evidence="3">5.4.99.27</ecNumber>
    </recommendedName>
    <alternativeName>
        <fullName evidence="3">tRNA pseudouridine(13) synthase</fullName>
    </alternativeName>
    <alternativeName>
        <fullName evidence="3">tRNA pseudouridylate synthase D</fullName>
    </alternativeName>
    <alternativeName>
        <fullName evidence="3">tRNA-uridine isomerase D</fullName>
    </alternativeName>
</protein>
<evidence type="ECO:0000256" key="2">
    <source>
        <dbReference type="ARBA" id="ARBA00023235"/>
    </source>
</evidence>
<sequence>MQECRGAEAEIGLEVFFTDSPGIGGRLKQTPEDFIVDEISLPPAEDDSGSYSIAKVTSQNWETNRLVRELSKTLRISRDRIGFAGTKDKRGITSQLMSFQASVDDVRNLNLHQISISDVYRSKKPLTIGDLIGNKFIIKCRNSALSKDEIQASISQTESQLSELGGFPNFFGVQRFGAVRPVTHLVGKWIAKGDLEKAVMTYVANPMPSEGDDTREARAQLELDGDFERALEYYPKTLTFERMMIGYLVRNPGDYAGSIEILPPNLQMMFIHAYQSYLFNKMLSERIRLDLPLNKPVIGDVVLPVDRSGLPDHDHGVPTTENNIDLVERQVKKGKAFISSVLFGTDSTFSEGTPGEIERKIIEEEKLSSSDFMIPLIHQCSSKGSRREILGTILDMESRVLDDCTLFSFSLNKGCYATVVLREFMKNGTLMDYS</sequence>
<reference evidence="5" key="1">
    <citation type="submission" date="2016-03" db="EMBL/GenBank/DDBJ databases">
        <authorList>
            <person name="Borrel G."/>
            <person name="Mccann A."/>
            <person name="O'Toole P.W."/>
        </authorList>
    </citation>
    <scope>NUCLEOTIDE SEQUENCE</scope>
    <source>
        <strain evidence="5">183</strain>
    </source>
</reference>
<dbReference type="PIRSF" id="PIRSF037016">
    <property type="entry name" value="Pseudouridin_synth_euk_prd"/>
    <property type="match status" value="1"/>
</dbReference>
<evidence type="ECO:0000259" key="4">
    <source>
        <dbReference type="PROSITE" id="PS50984"/>
    </source>
</evidence>
<dbReference type="EMBL" id="LVVT01000024">
    <property type="protein sequence ID" value="TQS81235.1"/>
    <property type="molecule type" value="Genomic_DNA"/>
</dbReference>
<dbReference type="Gene3D" id="1.10.1510.30">
    <property type="match status" value="1"/>
</dbReference>
<accession>A0A8J8PEM4</accession>
<comment type="similarity">
    <text evidence="1 3">Belongs to the pseudouridine synthase TruD family.</text>
</comment>
<dbReference type="Gene3D" id="3.30.70.3160">
    <property type="match status" value="1"/>
</dbReference>
<dbReference type="RefSeq" id="WP_400195114.1">
    <property type="nucleotide sequence ID" value="NZ_CAYAYE010000021.1"/>
</dbReference>
<dbReference type="GO" id="GO:0160150">
    <property type="term" value="F:tRNA pseudouridine(13) synthase activity"/>
    <property type="evidence" value="ECO:0007669"/>
    <property type="project" value="UniProtKB-EC"/>
</dbReference>
<keyword evidence="3" id="KW-0819">tRNA processing</keyword>
<dbReference type="Gene3D" id="3.30.2350.20">
    <property type="entry name" value="TruD, catalytic domain"/>
    <property type="match status" value="1"/>
</dbReference>
<feature type="domain" description="TRUD" evidence="4">
    <location>
        <begin position="166"/>
        <end position="391"/>
    </location>
</feature>
<dbReference type="GO" id="GO:0031119">
    <property type="term" value="P:tRNA pseudouridine synthesis"/>
    <property type="evidence" value="ECO:0007669"/>
    <property type="project" value="UniProtKB-UniRule"/>
</dbReference>
<name>A0A8J8PEM4_9ARCH</name>
<comment type="catalytic activity">
    <reaction evidence="3">
        <text>uridine(13) in tRNA = pseudouridine(13) in tRNA</text>
        <dbReference type="Rhea" id="RHEA:42540"/>
        <dbReference type="Rhea" id="RHEA-COMP:10105"/>
        <dbReference type="Rhea" id="RHEA-COMP:10106"/>
        <dbReference type="ChEBI" id="CHEBI:65314"/>
        <dbReference type="ChEBI" id="CHEBI:65315"/>
        <dbReference type="EC" id="5.4.99.27"/>
    </reaction>
</comment>
<dbReference type="Proteomes" id="UP000752814">
    <property type="component" value="Unassembled WGS sequence"/>
</dbReference>
<dbReference type="NCBIfam" id="TIGR00094">
    <property type="entry name" value="tRNA_TruD_broad"/>
    <property type="match status" value="1"/>
</dbReference>
<evidence type="ECO:0000256" key="3">
    <source>
        <dbReference type="HAMAP-Rule" id="MF_01082"/>
    </source>
</evidence>
<dbReference type="PROSITE" id="PS50984">
    <property type="entry name" value="TRUD"/>
    <property type="match status" value="1"/>
</dbReference>
<dbReference type="GO" id="GO:0003723">
    <property type="term" value="F:RNA binding"/>
    <property type="evidence" value="ECO:0007669"/>
    <property type="project" value="InterPro"/>
</dbReference>
<keyword evidence="2 3" id="KW-0413">Isomerase</keyword>
<dbReference type="PANTHER" id="PTHR13326:SF21">
    <property type="entry name" value="PSEUDOURIDYLATE SYNTHASE PUS7L"/>
    <property type="match status" value="1"/>
</dbReference>
<dbReference type="InterPro" id="IPR011760">
    <property type="entry name" value="PsdUridine_synth_TruD_insert"/>
</dbReference>
<dbReference type="InterPro" id="IPR020103">
    <property type="entry name" value="PsdUridine_synth_cat_dom_sf"/>
</dbReference>
<dbReference type="InterPro" id="IPR001656">
    <property type="entry name" value="PsdUridine_synth_TruD"/>
</dbReference>
<dbReference type="HAMAP" id="MF_01082">
    <property type="entry name" value="TruD"/>
    <property type="match status" value="1"/>
</dbReference>
<evidence type="ECO:0000256" key="1">
    <source>
        <dbReference type="ARBA" id="ARBA00007953"/>
    </source>
</evidence>
<dbReference type="PANTHER" id="PTHR13326">
    <property type="entry name" value="TRNA PSEUDOURIDINE SYNTHASE D"/>
    <property type="match status" value="1"/>
</dbReference>
<dbReference type="SUPFAM" id="SSF55120">
    <property type="entry name" value="Pseudouridine synthase"/>
    <property type="match status" value="1"/>
</dbReference>
<comment type="function">
    <text evidence="3">Could be responsible for synthesis of pseudouridine from uracil-13 in transfer RNAs.</text>
</comment>
<dbReference type="InterPro" id="IPR042214">
    <property type="entry name" value="TruD_catalytic"/>
</dbReference>
<feature type="active site" description="Nucleophile" evidence="3">
    <location>
        <position position="88"/>
    </location>
</feature>
<gene>
    <name evidence="3" type="primary">truD</name>
    <name evidence="5" type="ORF">A3207_05015</name>
</gene>